<organism evidence="2 3">
    <name type="scientific">Asticcacaulis taihuensis</name>
    <dbReference type="NCBI Taxonomy" id="260084"/>
    <lineage>
        <taxon>Bacteria</taxon>
        <taxon>Pseudomonadati</taxon>
        <taxon>Pseudomonadota</taxon>
        <taxon>Alphaproteobacteria</taxon>
        <taxon>Caulobacterales</taxon>
        <taxon>Caulobacteraceae</taxon>
        <taxon>Asticcacaulis</taxon>
    </lineage>
</organism>
<feature type="chain" id="PRO_5011763359" evidence="1">
    <location>
        <begin position="27"/>
        <end position="140"/>
    </location>
</feature>
<evidence type="ECO:0000313" key="3">
    <source>
        <dbReference type="Proteomes" id="UP000199150"/>
    </source>
</evidence>
<sequence>MAKKIYMAAFAVAGLMAGGLIVTACAGTPPAGGDQVSAQAKVTPKCLDARNIGRKHVVDDHTLLVYDTWGNPYKMDIGGPCKSMTDFSQIGFEFNGTNQICQPHDAMILRSENGERPVKCLINSVEPITREDAKLLDKDN</sequence>
<dbReference type="PROSITE" id="PS51257">
    <property type="entry name" value="PROKAR_LIPOPROTEIN"/>
    <property type="match status" value="1"/>
</dbReference>
<feature type="signal peptide" evidence="1">
    <location>
        <begin position="1"/>
        <end position="26"/>
    </location>
</feature>
<dbReference type="Pfam" id="PF20101">
    <property type="entry name" value="DUF6491"/>
    <property type="match status" value="1"/>
</dbReference>
<name>A0A1G4Q2M8_9CAUL</name>
<proteinExistence type="predicted"/>
<evidence type="ECO:0000313" key="2">
    <source>
        <dbReference type="EMBL" id="SCW38695.1"/>
    </source>
</evidence>
<dbReference type="InterPro" id="IPR045500">
    <property type="entry name" value="DUF6491"/>
</dbReference>
<dbReference type="STRING" id="260084.SAMN02927928_0865"/>
<keyword evidence="3" id="KW-1185">Reference proteome</keyword>
<protein>
    <submittedName>
        <fullName evidence="2">Uncharacterized protein</fullName>
    </submittedName>
</protein>
<dbReference type="AlphaFoldDB" id="A0A1G4Q2M8"/>
<accession>A0A1G4Q2M8</accession>
<dbReference type="EMBL" id="FMTS01000001">
    <property type="protein sequence ID" value="SCW38695.1"/>
    <property type="molecule type" value="Genomic_DNA"/>
</dbReference>
<dbReference type="Proteomes" id="UP000199150">
    <property type="component" value="Unassembled WGS sequence"/>
</dbReference>
<gene>
    <name evidence="2" type="ORF">SAMN02927928_0865</name>
</gene>
<reference evidence="3" key="1">
    <citation type="submission" date="2016-10" db="EMBL/GenBank/DDBJ databases">
        <authorList>
            <person name="Varghese N."/>
            <person name="Submissions S."/>
        </authorList>
    </citation>
    <scope>NUCLEOTIDE SEQUENCE [LARGE SCALE GENOMIC DNA]</scope>
    <source>
        <strain evidence="3">CGMCC 1.3431</strain>
    </source>
</reference>
<keyword evidence="1" id="KW-0732">Signal</keyword>
<evidence type="ECO:0000256" key="1">
    <source>
        <dbReference type="SAM" id="SignalP"/>
    </source>
</evidence>